<proteinExistence type="predicted"/>
<keyword evidence="1" id="KW-1133">Transmembrane helix</keyword>
<keyword evidence="1" id="KW-0812">Transmembrane</keyword>
<name>A0A4V6PDV0_9ACTN</name>
<comment type="caution">
    <text evidence="2">The sequence shown here is derived from an EMBL/GenBank/DDBJ whole genome shotgun (WGS) entry which is preliminary data.</text>
</comment>
<evidence type="ECO:0000313" key="2">
    <source>
        <dbReference type="EMBL" id="TDD47007.1"/>
    </source>
</evidence>
<gene>
    <name evidence="2" type="ORF">E1263_35335</name>
</gene>
<dbReference type="OrthoDB" id="3829502at2"/>
<dbReference type="InterPro" id="IPR022062">
    <property type="entry name" value="DUF3618"/>
</dbReference>
<evidence type="ECO:0000256" key="1">
    <source>
        <dbReference type="SAM" id="Phobius"/>
    </source>
</evidence>
<dbReference type="AlphaFoldDB" id="A0A4V6PDV0"/>
<sequence length="103" mass="11133">MKHREDLTETEALRLELEQTRQHLSETVQALTHQLNVPKRLKESATEAGLRMKDSAGMAGLRVKDTATQVPAMTKQHPKATAAVGGAVLLGAGAAAWLATRHK</sequence>
<protein>
    <submittedName>
        <fullName evidence="2">DUF3618 domain-containing protein</fullName>
    </submittedName>
</protein>
<dbReference type="Proteomes" id="UP000295124">
    <property type="component" value="Unassembled WGS sequence"/>
</dbReference>
<feature type="transmembrane region" description="Helical" evidence="1">
    <location>
        <begin position="80"/>
        <end position="99"/>
    </location>
</feature>
<keyword evidence="1" id="KW-0472">Membrane</keyword>
<reference evidence="2 3" key="1">
    <citation type="submission" date="2019-03" db="EMBL/GenBank/DDBJ databases">
        <title>Draft genome sequences of novel Actinobacteria.</title>
        <authorList>
            <person name="Sahin N."/>
            <person name="Ay H."/>
            <person name="Saygin H."/>
        </authorList>
    </citation>
    <scope>NUCLEOTIDE SEQUENCE [LARGE SCALE GENOMIC DNA]</scope>
    <source>
        <strain evidence="2 3">JCM 13523</strain>
    </source>
</reference>
<dbReference type="RefSeq" id="WP_132175488.1">
    <property type="nucleotide sequence ID" value="NZ_SMKX01000160.1"/>
</dbReference>
<dbReference type="EMBL" id="SMKX01000160">
    <property type="protein sequence ID" value="TDD47007.1"/>
    <property type="molecule type" value="Genomic_DNA"/>
</dbReference>
<accession>A0A4V6PDV0</accession>
<dbReference type="Pfam" id="PF12277">
    <property type="entry name" value="DUF3618"/>
    <property type="match status" value="1"/>
</dbReference>
<keyword evidence="3" id="KW-1185">Reference proteome</keyword>
<evidence type="ECO:0000313" key="3">
    <source>
        <dbReference type="Proteomes" id="UP000295124"/>
    </source>
</evidence>
<organism evidence="2 3">
    <name type="scientific">Kribbella antibiotica</name>
    <dbReference type="NCBI Taxonomy" id="190195"/>
    <lineage>
        <taxon>Bacteria</taxon>
        <taxon>Bacillati</taxon>
        <taxon>Actinomycetota</taxon>
        <taxon>Actinomycetes</taxon>
        <taxon>Propionibacteriales</taxon>
        <taxon>Kribbellaceae</taxon>
        <taxon>Kribbella</taxon>
    </lineage>
</organism>